<sequence>MLGLPGIRIRMPIESKILDRINSLLGESDSLKRGNDHGQVRSEEHRQQCAEWITSAINLIQLLCENSGSSYRVRADHVVGNGINFCAHDQVGEIAAVLKALAKDAHAGVVASIANQARAEAFDEFLDHGEEYLRLGRKNEAGVIVGVVFEDSLRQVCRNLEVEDKGKQIDGLISELTSQGVLTAIKAKRARVAAHVRTKATHAQWDEFEVRDVEAAWSCPL</sequence>
<evidence type="ECO:0000313" key="1">
    <source>
        <dbReference type="EMBL" id="PTQ85892.1"/>
    </source>
</evidence>
<dbReference type="AlphaFoldDB" id="A0A2T5IPY7"/>
<protein>
    <recommendedName>
        <fullName evidence="3">DUF4145 domain-containing protein</fullName>
    </recommendedName>
</protein>
<dbReference type="EMBL" id="QAOL01000012">
    <property type="protein sequence ID" value="PTQ85892.1"/>
    <property type="molecule type" value="Genomic_DNA"/>
</dbReference>
<organism evidence="1 2">
    <name type="scientific">Nitrosomonas ureae</name>
    <dbReference type="NCBI Taxonomy" id="44577"/>
    <lineage>
        <taxon>Bacteria</taxon>
        <taxon>Pseudomonadati</taxon>
        <taxon>Pseudomonadota</taxon>
        <taxon>Betaproteobacteria</taxon>
        <taxon>Nitrosomonadales</taxon>
        <taxon>Nitrosomonadaceae</taxon>
        <taxon>Nitrosomonas</taxon>
    </lineage>
</organism>
<evidence type="ECO:0000313" key="2">
    <source>
        <dbReference type="Proteomes" id="UP000244110"/>
    </source>
</evidence>
<name>A0A2T5IPY7_9PROT</name>
<gene>
    <name evidence="1" type="ORF">C8R28_101273</name>
</gene>
<dbReference type="Proteomes" id="UP000244110">
    <property type="component" value="Unassembled WGS sequence"/>
</dbReference>
<evidence type="ECO:0008006" key="3">
    <source>
        <dbReference type="Google" id="ProtNLM"/>
    </source>
</evidence>
<proteinExistence type="predicted"/>
<reference evidence="1 2" key="1">
    <citation type="submission" date="2018-04" db="EMBL/GenBank/DDBJ databases">
        <title>Active sludge and wastewater microbial communities from Klosterneuburg, Austria.</title>
        <authorList>
            <person name="Wagner M."/>
        </authorList>
    </citation>
    <scope>NUCLEOTIDE SEQUENCE [LARGE SCALE GENOMIC DNA]</scope>
    <source>
        <strain evidence="1 2">Nm4</strain>
    </source>
</reference>
<accession>A0A2T5IPY7</accession>
<comment type="caution">
    <text evidence="1">The sequence shown here is derived from an EMBL/GenBank/DDBJ whole genome shotgun (WGS) entry which is preliminary data.</text>
</comment>